<gene>
    <name evidence="2" type="ORF">PTTT1_LOCUS9995</name>
</gene>
<proteinExistence type="predicted"/>
<keyword evidence="1" id="KW-0732">Signal</keyword>
<sequence>MKFVLPLLVTHLLVSAVAGFVPIRRCAGSPQPRTKPLLSSSGGVYTRVRLGSAALALSSNDSFDISKPVFDLYAWRSVRGDALAKYNSLNQSEPLRINLSALFALTCFASPTLAEEINAEALSLPQTALTVVLGLACSAAFVRENQRRAKQLTRLEKELAALSLTIRLPTSILADAAFAKPVSIQQLQRKSASRVIAVTGTAAELAPTLQELRVLGRRLTQANTYVVVIPTDGSTRADWGLPNERFTWLAEPAVVLQWKTYFATLSEGSGFKWFGLSSSGRSFGSGQGSRPVSWIQMLGQHLRPTDILDENDVSKEDVDNVLSQMDLFYDALVQGNLEQMRSVCAEEQCKEVTGVIQAGGRLDDWKSCLQEGNRPAGMRVSGADVTIISKELAFSTVIEFPSAIEGATLLAMQKWIRQAGEWRLARHQTIPWAENAAAGTLICDCRGCVSLTRSANRRTFGGLIG</sequence>
<feature type="signal peptide" evidence="1">
    <location>
        <begin position="1"/>
        <end position="19"/>
    </location>
</feature>
<dbReference type="EMBL" id="OU594952">
    <property type="protein sequence ID" value="CAG9279408.1"/>
    <property type="molecule type" value="Genomic_DNA"/>
</dbReference>
<accession>A0A8J9X2C0</accession>
<feature type="chain" id="PRO_5035458249" description="SnoaL-like domain-containing protein" evidence="1">
    <location>
        <begin position="20"/>
        <end position="465"/>
    </location>
</feature>
<dbReference type="Proteomes" id="UP000836788">
    <property type="component" value="Chromosome 11"/>
</dbReference>
<evidence type="ECO:0000256" key="1">
    <source>
        <dbReference type="SAM" id="SignalP"/>
    </source>
</evidence>
<name>A0A8J9X2C0_PHATR</name>
<evidence type="ECO:0008006" key="3">
    <source>
        <dbReference type="Google" id="ProtNLM"/>
    </source>
</evidence>
<reference evidence="2" key="1">
    <citation type="submission" date="2022-02" db="EMBL/GenBank/DDBJ databases">
        <authorList>
            <person name="Giguere J D."/>
        </authorList>
    </citation>
    <scope>NUCLEOTIDE SEQUENCE</scope>
    <source>
        <strain evidence="2">CCAP 1055/1</strain>
    </source>
</reference>
<dbReference type="AlphaFoldDB" id="A0A8J9X2C0"/>
<dbReference type="Gene3D" id="3.10.450.50">
    <property type="match status" value="1"/>
</dbReference>
<dbReference type="InterPro" id="IPR032710">
    <property type="entry name" value="NTF2-like_dom_sf"/>
</dbReference>
<dbReference type="SUPFAM" id="SSF54427">
    <property type="entry name" value="NTF2-like"/>
    <property type="match status" value="1"/>
</dbReference>
<protein>
    <recommendedName>
        <fullName evidence="3">SnoaL-like domain-containing protein</fullName>
    </recommendedName>
</protein>
<evidence type="ECO:0000313" key="2">
    <source>
        <dbReference type="EMBL" id="CAG9279408.1"/>
    </source>
</evidence>
<organism evidence="2">
    <name type="scientific">Phaeodactylum tricornutum</name>
    <name type="common">Diatom</name>
    <dbReference type="NCBI Taxonomy" id="2850"/>
    <lineage>
        <taxon>Eukaryota</taxon>
        <taxon>Sar</taxon>
        <taxon>Stramenopiles</taxon>
        <taxon>Ochrophyta</taxon>
        <taxon>Bacillariophyta</taxon>
        <taxon>Bacillariophyceae</taxon>
        <taxon>Bacillariophycidae</taxon>
        <taxon>Naviculales</taxon>
        <taxon>Phaeodactylaceae</taxon>
        <taxon>Phaeodactylum</taxon>
    </lineage>
</organism>